<accession>A0A931F726</accession>
<evidence type="ECO:0000313" key="5">
    <source>
        <dbReference type="EMBL" id="MBF8437545.1"/>
    </source>
</evidence>
<dbReference type="SUPFAM" id="SSF53659">
    <property type="entry name" value="Isocitrate/Isopropylmalate dehydrogenase-like"/>
    <property type="match status" value="1"/>
</dbReference>
<dbReference type="PANTHER" id="PTHR43356:SF2">
    <property type="entry name" value="PHOSPHATE ACETYLTRANSFERASE"/>
    <property type="match status" value="1"/>
</dbReference>
<dbReference type="AlphaFoldDB" id="A0A931F726"/>
<keyword evidence="6" id="KW-1185">Reference proteome</keyword>
<dbReference type="Pfam" id="PF01515">
    <property type="entry name" value="PTA_PTB"/>
    <property type="match status" value="1"/>
</dbReference>
<comment type="similarity">
    <text evidence="1">Belongs to the phosphate acetyltransferase and butyryltransferase family.</text>
</comment>
<proteinExistence type="inferred from homology"/>
<dbReference type="InterPro" id="IPR012147">
    <property type="entry name" value="P_Ac_Bu_trans"/>
</dbReference>
<dbReference type="NCBIfam" id="NF006045">
    <property type="entry name" value="PRK08190.1"/>
    <property type="match status" value="1"/>
</dbReference>
<comment type="caution">
    <text evidence="5">The sequence shown here is derived from an EMBL/GenBank/DDBJ whole genome shotgun (WGS) entry which is preliminary data.</text>
</comment>
<reference evidence="5" key="1">
    <citation type="submission" date="2020-11" db="EMBL/GenBank/DDBJ databases">
        <title>Halonatronomonas betainensis gen. nov., sp. nov. a novel haloalkaliphilic representative of the family Halanaerobiacae capable of betaine degradation.</title>
        <authorList>
            <person name="Boltyanskaya Y."/>
            <person name="Kevbrin V."/>
            <person name="Detkova E."/>
            <person name="Grouzdev D.S."/>
            <person name="Koziaeva V."/>
            <person name="Zhilina T."/>
        </authorList>
    </citation>
    <scope>NUCLEOTIDE SEQUENCE</scope>
    <source>
        <strain evidence="5">Z-7014</strain>
    </source>
</reference>
<evidence type="ECO:0000256" key="2">
    <source>
        <dbReference type="ARBA" id="ARBA00022679"/>
    </source>
</evidence>
<feature type="domain" description="Phosphate acetyl/butaryl transferase" evidence="4">
    <location>
        <begin position="69"/>
        <end position="292"/>
    </location>
</feature>
<dbReference type="RefSeq" id="WP_270454539.1">
    <property type="nucleotide sequence ID" value="NZ_JADPIE010000006.1"/>
</dbReference>
<evidence type="ECO:0000256" key="3">
    <source>
        <dbReference type="ARBA" id="ARBA00023315"/>
    </source>
</evidence>
<dbReference type="PIRSF" id="PIRSF000428">
    <property type="entry name" value="P_Ac_trans"/>
    <property type="match status" value="1"/>
</dbReference>
<keyword evidence="2" id="KW-0808">Transferase</keyword>
<dbReference type="InterPro" id="IPR050500">
    <property type="entry name" value="Phos_Acetyltrans/Butyryltrans"/>
</dbReference>
<dbReference type="GO" id="GO:0016746">
    <property type="term" value="F:acyltransferase activity"/>
    <property type="evidence" value="ECO:0007669"/>
    <property type="project" value="UniProtKB-KW"/>
</dbReference>
<name>A0A931F726_9FIRM</name>
<evidence type="ECO:0000256" key="1">
    <source>
        <dbReference type="ARBA" id="ARBA00005656"/>
    </source>
</evidence>
<dbReference type="Proteomes" id="UP000621436">
    <property type="component" value="Unassembled WGS sequence"/>
</dbReference>
<organism evidence="5 6">
    <name type="scientific">Halonatronomonas betaini</name>
    <dbReference type="NCBI Taxonomy" id="2778430"/>
    <lineage>
        <taxon>Bacteria</taxon>
        <taxon>Bacillati</taxon>
        <taxon>Bacillota</taxon>
        <taxon>Clostridia</taxon>
        <taxon>Halanaerobiales</taxon>
        <taxon>Halarsenatibacteraceae</taxon>
        <taxon>Halonatronomonas</taxon>
    </lineage>
</organism>
<dbReference type="InterPro" id="IPR002505">
    <property type="entry name" value="PTA_PTB"/>
</dbReference>
<sequence length="303" mass="31966">MVASIKDLIKKAKETAPLKLAVAAAGDAVVLESVAKAARDGIIDPILIGDEDKIKTARAELEDGFEAEVIPTKSNKESAAKAIEMIAEGRADFPMKGQLSTKVILQALLNKEYGLRQEGLLSLISLIYLEKENRVVLMTDGGMNIAPDLNDKISIVNNAVTIARSIGIETPKVAPLAAVEKVNEKMPTTLEAAMLSKMADRGQIKNCEIDGPLALDNAISKSAAKQKGISGNVAGNADILLVPDIEAGNVLYKAWIFYAGLSSASLVFGAKVPLVLTSRADSPETKYNSIALGKVVTSGLADL</sequence>
<evidence type="ECO:0000259" key="4">
    <source>
        <dbReference type="Pfam" id="PF01515"/>
    </source>
</evidence>
<dbReference type="Gene3D" id="3.40.718.10">
    <property type="entry name" value="Isopropylmalate Dehydrogenase"/>
    <property type="match status" value="1"/>
</dbReference>
<dbReference type="PANTHER" id="PTHR43356">
    <property type="entry name" value="PHOSPHATE ACETYLTRANSFERASE"/>
    <property type="match status" value="1"/>
</dbReference>
<gene>
    <name evidence="5" type="ORF">I0Q91_10660</name>
</gene>
<dbReference type="EMBL" id="JADPIE010000006">
    <property type="protein sequence ID" value="MBF8437545.1"/>
    <property type="molecule type" value="Genomic_DNA"/>
</dbReference>
<keyword evidence="3" id="KW-0012">Acyltransferase</keyword>
<evidence type="ECO:0000313" key="6">
    <source>
        <dbReference type="Proteomes" id="UP000621436"/>
    </source>
</evidence>
<protein>
    <submittedName>
        <fullName evidence="5">Bifunctional enoyl-CoA hydratase/phosphate acetyltransferase</fullName>
    </submittedName>
</protein>